<feature type="region of interest" description="Disordered" evidence="7">
    <location>
        <begin position="274"/>
        <end position="293"/>
    </location>
</feature>
<dbReference type="Pfam" id="PF02668">
    <property type="entry name" value="TauD"/>
    <property type="match status" value="1"/>
</dbReference>
<evidence type="ECO:0000256" key="2">
    <source>
        <dbReference type="ARBA" id="ARBA00005896"/>
    </source>
</evidence>
<dbReference type="PANTHER" id="PTHR30468">
    <property type="entry name" value="ALPHA-KETOGLUTARATE-DEPENDENT SULFONATE DIOXYGENASE"/>
    <property type="match status" value="1"/>
</dbReference>
<dbReference type="InterPro" id="IPR051323">
    <property type="entry name" value="AtsK-like"/>
</dbReference>
<dbReference type="Gene3D" id="3.60.130.10">
    <property type="entry name" value="Clavaminate synthase-like"/>
    <property type="match status" value="1"/>
</dbReference>
<dbReference type="InterPro" id="IPR042098">
    <property type="entry name" value="TauD-like_sf"/>
</dbReference>
<evidence type="ECO:0000256" key="4">
    <source>
        <dbReference type="ARBA" id="ARBA00022964"/>
    </source>
</evidence>
<feature type="domain" description="TauD/TfdA-like" evidence="8">
    <location>
        <begin position="23"/>
        <end position="258"/>
    </location>
</feature>
<evidence type="ECO:0000256" key="1">
    <source>
        <dbReference type="ARBA" id="ARBA00001954"/>
    </source>
</evidence>
<keyword evidence="6" id="KW-0408">Iron</keyword>
<evidence type="ECO:0000256" key="7">
    <source>
        <dbReference type="SAM" id="MobiDB-lite"/>
    </source>
</evidence>
<name>A0ABY7MMQ6_9BRAD</name>
<dbReference type="GO" id="GO:0051213">
    <property type="term" value="F:dioxygenase activity"/>
    <property type="evidence" value="ECO:0007669"/>
    <property type="project" value="UniProtKB-KW"/>
</dbReference>
<protein>
    <submittedName>
        <fullName evidence="9">TauD/TfdA family dioxygenase</fullName>
    </submittedName>
</protein>
<keyword evidence="5" id="KW-0560">Oxidoreductase</keyword>
<comment type="cofactor">
    <cofactor evidence="1">
        <name>Fe(2+)</name>
        <dbReference type="ChEBI" id="CHEBI:29033"/>
    </cofactor>
</comment>
<dbReference type="RefSeq" id="WP_270163233.1">
    <property type="nucleotide sequence ID" value="NZ_CP089391.1"/>
</dbReference>
<keyword evidence="3" id="KW-0479">Metal-binding</keyword>
<sequence length="293" mass="32799">MSSTTNMDNVISSADVIKRAVRLGAEVRNIRLSGDLSDDALRAISRLLLEHKVIFFRDQQHLDDAEQQRFAVRLGGLIPSPQVGVTDRTFSILEPSSGRSGGTDQGRADVIFDDFRNISVLRAVMITPYGGDTVWSNTAAAYLDLPLSLRMLADELWAVHTNSNPYTVNEQSTEANEMQFEEGITGTIYETKLPVVRTHPETGERTLMLGNVQRFIGLQKHTGQKLLDLFQSYITAPHNTVRWRWREGDVAIWDKRLTQSANDHRMVGDRDLLGLARPDAKTQKPQADKARAA</sequence>
<accession>A0ABY7MMQ6</accession>
<dbReference type="EMBL" id="CP089391">
    <property type="protein sequence ID" value="WBL77942.1"/>
    <property type="molecule type" value="Genomic_DNA"/>
</dbReference>
<evidence type="ECO:0000313" key="10">
    <source>
        <dbReference type="Proteomes" id="UP001179614"/>
    </source>
</evidence>
<proteinExistence type="inferred from homology"/>
<dbReference type="Proteomes" id="UP001179614">
    <property type="component" value="Chromosome"/>
</dbReference>
<evidence type="ECO:0000256" key="6">
    <source>
        <dbReference type="ARBA" id="ARBA00023004"/>
    </source>
</evidence>
<keyword evidence="10" id="KW-1185">Reference proteome</keyword>
<evidence type="ECO:0000256" key="5">
    <source>
        <dbReference type="ARBA" id="ARBA00023002"/>
    </source>
</evidence>
<reference evidence="9" key="1">
    <citation type="submission" date="2021-12" db="EMBL/GenBank/DDBJ databases">
        <title>Bradyrhizobium xenonodulans sp. nov.</title>
        <authorList>
            <person name="Claassens R."/>
            <person name="Venter S.N."/>
            <person name="Beukes C.W."/>
            <person name="Stepkowski T."/>
            <person name="Steenkamp E.T."/>
        </authorList>
    </citation>
    <scope>NUCLEOTIDE SEQUENCE</scope>
    <source>
        <strain evidence="9">14AB</strain>
    </source>
</reference>
<dbReference type="SUPFAM" id="SSF51197">
    <property type="entry name" value="Clavaminate synthase-like"/>
    <property type="match status" value="1"/>
</dbReference>
<evidence type="ECO:0000313" key="9">
    <source>
        <dbReference type="EMBL" id="WBL77942.1"/>
    </source>
</evidence>
<evidence type="ECO:0000256" key="3">
    <source>
        <dbReference type="ARBA" id="ARBA00022723"/>
    </source>
</evidence>
<dbReference type="InterPro" id="IPR003819">
    <property type="entry name" value="TauD/TfdA-like"/>
</dbReference>
<evidence type="ECO:0000259" key="8">
    <source>
        <dbReference type="Pfam" id="PF02668"/>
    </source>
</evidence>
<keyword evidence="4 9" id="KW-0223">Dioxygenase</keyword>
<dbReference type="PANTHER" id="PTHR30468:SF5">
    <property type="entry name" value="ALPHA-KETOGLUTARATE-DEPENDENT SULFATE ESTER DIOXYGENASE"/>
    <property type="match status" value="1"/>
</dbReference>
<organism evidence="9 10">
    <name type="scientific">Bradyrhizobium xenonodulans</name>
    <dbReference type="NCBI Taxonomy" id="2736875"/>
    <lineage>
        <taxon>Bacteria</taxon>
        <taxon>Pseudomonadati</taxon>
        <taxon>Pseudomonadota</taxon>
        <taxon>Alphaproteobacteria</taxon>
        <taxon>Hyphomicrobiales</taxon>
        <taxon>Nitrobacteraceae</taxon>
        <taxon>Bradyrhizobium</taxon>
    </lineage>
</organism>
<gene>
    <name evidence="9" type="ORF">I3J27_34015</name>
</gene>
<comment type="similarity">
    <text evidence="2">Belongs to the TfdA dioxygenase family.</text>
</comment>